<sequence length="289" mass="32868">MDGDCRRANGPWFARMKFWSNGTRLTRMGLGRRRWVNGRMKGTGETATFGEWEHPAKALRLKAIRPSADFTTVQSWHYKIKSYNLMLACMGKDILELGFPDVTLDVTSQLQHMGQLLMLDQTKRSWAKVIVLWTQSLLVGQVKEMGRRDCWAELLGQFNGPGPNEMSRAKLNDVSPNDQFILGLADGKKIRSNGWRLQKGEWTMVCPNEVLVEWDKVNTNGSRSKEMGPANEDSRMKPVSRLQPIEWLANETHSRLDRRIKGTGETATFGEWEHPAKALRLKAIRPSAG</sequence>
<accession>A0A5N6M8Q9</accession>
<dbReference type="Proteomes" id="UP000326396">
    <property type="component" value="Linkage Group LG6"/>
</dbReference>
<reference evidence="1 2" key="1">
    <citation type="submission" date="2019-05" db="EMBL/GenBank/DDBJ databases">
        <title>Mikania micrantha, genome provides insights into the molecular mechanism of rapid growth.</title>
        <authorList>
            <person name="Liu B."/>
        </authorList>
    </citation>
    <scope>NUCLEOTIDE SEQUENCE [LARGE SCALE GENOMIC DNA]</scope>
    <source>
        <strain evidence="1">NLD-2019</strain>
        <tissue evidence="1">Leaf</tissue>
    </source>
</reference>
<keyword evidence="2" id="KW-1185">Reference proteome</keyword>
<evidence type="ECO:0000313" key="2">
    <source>
        <dbReference type="Proteomes" id="UP000326396"/>
    </source>
</evidence>
<dbReference type="EMBL" id="SZYD01000016">
    <property type="protein sequence ID" value="KAD3336812.1"/>
    <property type="molecule type" value="Genomic_DNA"/>
</dbReference>
<organism evidence="1 2">
    <name type="scientific">Mikania micrantha</name>
    <name type="common">bitter vine</name>
    <dbReference type="NCBI Taxonomy" id="192012"/>
    <lineage>
        <taxon>Eukaryota</taxon>
        <taxon>Viridiplantae</taxon>
        <taxon>Streptophyta</taxon>
        <taxon>Embryophyta</taxon>
        <taxon>Tracheophyta</taxon>
        <taxon>Spermatophyta</taxon>
        <taxon>Magnoliopsida</taxon>
        <taxon>eudicotyledons</taxon>
        <taxon>Gunneridae</taxon>
        <taxon>Pentapetalae</taxon>
        <taxon>asterids</taxon>
        <taxon>campanulids</taxon>
        <taxon>Asterales</taxon>
        <taxon>Asteraceae</taxon>
        <taxon>Asteroideae</taxon>
        <taxon>Heliantheae alliance</taxon>
        <taxon>Eupatorieae</taxon>
        <taxon>Mikania</taxon>
    </lineage>
</organism>
<comment type="caution">
    <text evidence="1">The sequence shown here is derived from an EMBL/GenBank/DDBJ whole genome shotgun (WGS) entry which is preliminary data.</text>
</comment>
<protein>
    <submittedName>
        <fullName evidence="1">Uncharacterized protein</fullName>
    </submittedName>
</protein>
<proteinExistence type="predicted"/>
<name>A0A5N6M8Q9_9ASTR</name>
<evidence type="ECO:0000313" key="1">
    <source>
        <dbReference type="EMBL" id="KAD3336812.1"/>
    </source>
</evidence>
<dbReference type="AlphaFoldDB" id="A0A5N6M8Q9"/>
<gene>
    <name evidence="1" type="ORF">E3N88_32331</name>
</gene>